<gene>
    <name evidence="2" type="ORF">C7M51_00649</name>
</gene>
<reference evidence="2 3" key="1">
    <citation type="submission" date="2018-03" db="EMBL/GenBank/DDBJ databases">
        <title>Pantoea intestinalis SRCM103226 isolated form the mealworm.</title>
        <authorList>
            <person name="Jeong D.-Y."/>
            <person name="Kim J.W."/>
        </authorList>
    </citation>
    <scope>NUCLEOTIDE SEQUENCE [LARGE SCALE GENOMIC DNA]</scope>
    <source>
        <strain evidence="2 3">SRCM103226</strain>
    </source>
</reference>
<sequence length="69" mass="7767">MKYAKFSVVKFFSWAVSHILEAVITGVCSFAALMSLFLFNGFMKFIGFSGFFLLGYLLTLGLGLLRNER</sequence>
<dbReference type="RefSeq" id="WP_160620477.1">
    <property type="nucleotide sequence ID" value="NZ_CP028271.1"/>
</dbReference>
<accession>A0A6P1PV57</accession>
<evidence type="ECO:0000256" key="1">
    <source>
        <dbReference type="SAM" id="Phobius"/>
    </source>
</evidence>
<feature type="transmembrane region" description="Helical" evidence="1">
    <location>
        <begin position="45"/>
        <end position="65"/>
    </location>
</feature>
<dbReference type="AlphaFoldDB" id="A0A6P1PV57"/>
<evidence type="ECO:0000313" key="3">
    <source>
        <dbReference type="Proteomes" id="UP000464053"/>
    </source>
</evidence>
<evidence type="ECO:0000313" key="2">
    <source>
        <dbReference type="EMBL" id="QHM70376.1"/>
    </source>
</evidence>
<organism evidence="2 3">
    <name type="scientific">Mixta intestinalis</name>
    <dbReference type="NCBI Taxonomy" id="1615494"/>
    <lineage>
        <taxon>Bacteria</taxon>
        <taxon>Pseudomonadati</taxon>
        <taxon>Pseudomonadota</taxon>
        <taxon>Gammaproteobacteria</taxon>
        <taxon>Enterobacterales</taxon>
        <taxon>Erwiniaceae</taxon>
        <taxon>Mixta</taxon>
    </lineage>
</organism>
<keyword evidence="3" id="KW-1185">Reference proteome</keyword>
<dbReference type="Proteomes" id="UP000464053">
    <property type="component" value="Chromosome"/>
</dbReference>
<keyword evidence="1" id="KW-0812">Transmembrane</keyword>
<feature type="transmembrane region" description="Helical" evidence="1">
    <location>
        <begin position="12"/>
        <end position="39"/>
    </location>
</feature>
<keyword evidence="1" id="KW-1133">Transmembrane helix</keyword>
<dbReference type="KEGG" id="mint:C7M51_00649"/>
<proteinExistence type="predicted"/>
<protein>
    <submittedName>
        <fullName evidence="2">Uncharacterized protein</fullName>
    </submittedName>
</protein>
<name>A0A6P1PV57_9GAMM</name>
<keyword evidence="1" id="KW-0472">Membrane</keyword>
<dbReference type="EMBL" id="CP028271">
    <property type="protein sequence ID" value="QHM70376.1"/>
    <property type="molecule type" value="Genomic_DNA"/>
</dbReference>
<dbReference type="OrthoDB" id="6629669at2"/>